<dbReference type="RefSeq" id="WP_271789008.1">
    <property type="nucleotide sequence ID" value="NZ_CAMXCJ010000001.1"/>
</dbReference>
<keyword evidence="4" id="KW-1185">Reference proteome</keyword>
<sequence length="160" mass="18278">MTENPYIFVQKKTFTTALNHYLIQTEIPCFVVNHLAHIYFIAEFIKKTSINPRNTSENSPSFSIISPPNAVTYLGVRWWLAFINTASTILPRKNFVNILDCYDHAGLAMAAIREGQKYILFESESPHSSLLKNRAEQTNTIFITNKPSSFSLLTLSFKKK</sequence>
<proteinExistence type="predicted"/>
<dbReference type="Proteomes" id="UP001154255">
    <property type="component" value="Unassembled WGS sequence"/>
</dbReference>
<dbReference type="Proteomes" id="UP001154259">
    <property type="component" value="Unassembled WGS sequence"/>
</dbReference>
<reference evidence="1" key="1">
    <citation type="submission" date="2022-10" db="EMBL/GenBank/DDBJ databases">
        <authorList>
            <person name="Botero Cardona J."/>
        </authorList>
    </citation>
    <scope>NUCLEOTIDE SEQUENCE</scope>
    <source>
        <strain evidence="1">LMG 31819</strain>
        <strain evidence="2">R-53529</strain>
    </source>
</reference>
<organism evidence="1 3">
    <name type="scientific">Commensalibacter communis</name>
    <dbReference type="NCBI Taxonomy" id="2972786"/>
    <lineage>
        <taxon>Bacteria</taxon>
        <taxon>Pseudomonadati</taxon>
        <taxon>Pseudomonadota</taxon>
        <taxon>Alphaproteobacteria</taxon>
        <taxon>Acetobacterales</taxon>
        <taxon>Acetobacteraceae</taxon>
    </lineage>
</organism>
<evidence type="ECO:0000313" key="4">
    <source>
        <dbReference type="Proteomes" id="UP001154259"/>
    </source>
</evidence>
<dbReference type="EMBL" id="CAMXCM010000001">
    <property type="protein sequence ID" value="CAI3929244.1"/>
    <property type="molecule type" value="Genomic_DNA"/>
</dbReference>
<comment type="caution">
    <text evidence="1">The sequence shown here is derived from an EMBL/GenBank/DDBJ whole genome shotgun (WGS) entry which is preliminary data.</text>
</comment>
<name>A0A9W4TMX2_9PROT</name>
<evidence type="ECO:0000313" key="1">
    <source>
        <dbReference type="EMBL" id="CAI3929244.1"/>
    </source>
</evidence>
<protein>
    <submittedName>
        <fullName evidence="1">Uncharacterized protein</fullName>
    </submittedName>
</protein>
<dbReference type="AlphaFoldDB" id="A0A9W4TMX2"/>
<gene>
    <name evidence="2" type="ORF">R53529_LOCUS566</name>
    <name evidence="1" type="ORF">R53530_LOCUS535</name>
</gene>
<evidence type="ECO:0000313" key="3">
    <source>
        <dbReference type="Proteomes" id="UP001154255"/>
    </source>
</evidence>
<evidence type="ECO:0000313" key="2">
    <source>
        <dbReference type="EMBL" id="CAI3931716.1"/>
    </source>
</evidence>
<dbReference type="EMBL" id="CAMXCS010000001">
    <property type="protein sequence ID" value="CAI3931716.1"/>
    <property type="molecule type" value="Genomic_DNA"/>
</dbReference>
<accession>A0A9W4TMX2</accession>